<evidence type="ECO:0000256" key="5">
    <source>
        <dbReference type="SAM" id="MobiDB-lite"/>
    </source>
</evidence>
<dbReference type="InterPro" id="IPR005648">
    <property type="entry name" value="FlgD"/>
</dbReference>
<dbReference type="Pfam" id="PF03963">
    <property type="entry name" value="FlgD"/>
    <property type="match status" value="1"/>
</dbReference>
<comment type="function">
    <text evidence="4">Required for flagellar hook formation. May act as a scaffolding protein.</text>
</comment>
<keyword evidence="6" id="KW-0966">Cell projection</keyword>
<evidence type="ECO:0000256" key="2">
    <source>
        <dbReference type="ARBA" id="ARBA00016013"/>
    </source>
</evidence>
<feature type="region of interest" description="Disordered" evidence="5">
    <location>
        <begin position="153"/>
        <end position="185"/>
    </location>
</feature>
<comment type="caution">
    <text evidence="6">The sequence shown here is derived from an EMBL/GenBank/DDBJ whole genome shotgun (WGS) entry which is preliminary data.</text>
</comment>
<dbReference type="Proteomes" id="UP000435138">
    <property type="component" value="Unassembled WGS sequence"/>
</dbReference>
<accession>A0A6A8AE28</accession>
<dbReference type="NCBIfam" id="NF004670">
    <property type="entry name" value="PRK06009.1"/>
    <property type="match status" value="1"/>
</dbReference>
<name>A0A6A8AE28_9HYPH</name>
<keyword evidence="6" id="KW-0969">Cilium</keyword>
<evidence type="ECO:0000313" key="6">
    <source>
        <dbReference type="EMBL" id="MQY48077.1"/>
    </source>
</evidence>
<dbReference type="RefSeq" id="WP_153355835.1">
    <property type="nucleotide sequence ID" value="NZ_JAYKOO010000015.1"/>
</dbReference>
<dbReference type="GO" id="GO:0044781">
    <property type="term" value="P:bacterial-type flagellum organization"/>
    <property type="evidence" value="ECO:0007669"/>
    <property type="project" value="UniProtKB-KW"/>
</dbReference>
<protein>
    <recommendedName>
        <fullName evidence="2">Basal-body rod modification protein FlgD</fullName>
    </recommendedName>
</protein>
<dbReference type="AlphaFoldDB" id="A0A6A8AE28"/>
<evidence type="ECO:0000256" key="1">
    <source>
        <dbReference type="ARBA" id="ARBA00010577"/>
    </source>
</evidence>
<keyword evidence="7" id="KW-1185">Reference proteome</keyword>
<comment type="similarity">
    <text evidence="1">Belongs to the FlgD family.</text>
</comment>
<evidence type="ECO:0000256" key="3">
    <source>
        <dbReference type="ARBA" id="ARBA00022795"/>
    </source>
</evidence>
<reference evidence="6 7" key="1">
    <citation type="submission" date="2019-11" db="EMBL/GenBank/DDBJ databases">
        <title>Genome analysis of Rhizobacterium cereale a novel genus and species isolated from maize roots in North Spain.</title>
        <authorList>
            <person name="Menendez E."/>
            <person name="Flores-Felix J.D."/>
            <person name="Ramirez-Bahena M.-H."/>
            <person name="Igual J.M."/>
            <person name="Garcia-Fraile P."/>
            <person name="Peix A."/>
            <person name="Velazquez E."/>
        </authorList>
    </citation>
    <scope>NUCLEOTIDE SEQUENCE [LARGE SCALE GENOMIC DNA]</scope>
    <source>
        <strain evidence="6 7">RZME27</strain>
    </source>
</reference>
<organism evidence="6 7">
    <name type="scientific">Endobacterium cereale</name>
    <dbReference type="NCBI Taxonomy" id="2663029"/>
    <lineage>
        <taxon>Bacteria</taxon>
        <taxon>Pseudomonadati</taxon>
        <taxon>Pseudomonadota</taxon>
        <taxon>Alphaproteobacteria</taxon>
        <taxon>Hyphomicrobiales</taxon>
        <taxon>Rhizobiaceae</taxon>
        <taxon>Endobacterium</taxon>
    </lineage>
</organism>
<evidence type="ECO:0000313" key="7">
    <source>
        <dbReference type="Proteomes" id="UP000435138"/>
    </source>
</evidence>
<evidence type="ECO:0000256" key="4">
    <source>
        <dbReference type="ARBA" id="ARBA00024746"/>
    </source>
</evidence>
<feature type="compositionally biased region" description="Basic and acidic residues" evidence="5">
    <location>
        <begin position="175"/>
        <end position="185"/>
    </location>
</feature>
<keyword evidence="3" id="KW-1005">Bacterial flagellum biogenesis</keyword>
<feature type="region of interest" description="Disordered" evidence="5">
    <location>
        <begin position="1"/>
        <end position="32"/>
    </location>
</feature>
<sequence>MAVDPTASVTTPKVDTATASNPWANAGASNSDANKASLNYDSFLQLLIAQMKNQDPTDPMDASEQVSQLASFSQVEQTIQTNKHLKSMLQAEALTKAGDLVGKYIMSADDKTMGKVKEAQVYADGVIAVTEAGDKVLLQAGVVISDREIKATTDEVTTPVVKDPETGLPVNEDASTDKNESSTTS</sequence>
<gene>
    <name evidence="6" type="primary">flgD</name>
    <name evidence="6" type="ORF">GAO09_18730</name>
</gene>
<proteinExistence type="inferred from homology"/>
<feature type="compositionally biased region" description="Polar residues" evidence="5">
    <location>
        <begin position="7"/>
        <end position="32"/>
    </location>
</feature>
<dbReference type="EMBL" id="WIXI01000047">
    <property type="protein sequence ID" value="MQY48077.1"/>
    <property type="molecule type" value="Genomic_DNA"/>
</dbReference>
<keyword evidence="6" id="KW-0282">Flagellum</keyword>